<evidence type="ECO:0000313" key="3">
    <source>
        <dbReference type="Proteomes" id="UP000467841"/>
    </source>
</evidence>
<name>A0A6D2K5E0_9BRAS</name>
<comment type="caution">
    <text evidence="2">The sequence shown here is derived from an EMBL/GenBank/DDBJ whole genome shotgun (WGS) entry which is preliminary data.</text>
</comment>
<reference evidence="2" key="1">
    <citation type="submission" date="2020-01" db="EMBL/GenBank/DDBJ databases">
        <authorList>
            <person name="Mishra B."/>
        </authorList>
    </citation>
    <scope>NUCLEOTIDE SEQUENCE [LARGE SCALE GENOMIC DNA]</scope>
</reference>
<dbReference type="AlphaFoldDB" id="A0A6D2K5E0"/>
<sequence>MQITICLASVYGAWTMRNRKWYFEVEKKRGGRMLCLRDGCTHAELVEIVVNDYMLQLNDELLELPYPLPTAMMESMPTDSPPMYITNDRQVYNLVELCKKHVLRLCVSTRVGMGRNYDKPIQECGQENESKEVDKEWEDKEFDDEAWDDNESDDIDFNDKAWDVNSEDETDDDVNDIAEGNDNPNDIDADYSKYGRVKDEKECNSLPFRERLRRGDWNGEGRGFTSNWCNAIQVNQSYACKEALFADL</sequence>
<gene>
    <name evidence="2" type="ORF">MERR_LOCUS36654</name>
</gene>
<feature type="region of interest" description="Disordered" evidence="1">
    <location>
        <begin position="125"/>
        <end position="185"/>
    </location>
</feature>
<feature type="compositionally biased region" description="Acidic residues" evidence="1">
    <location>
        <begin position="165"/>
        <end position="176"/>
    </location>
</feature>
<evidence type="ECO:0000256" key="1">
    <source>
        <dbReference type="SAM" id="MobiDB-lite"/>
    </source>
</evidence>
<protein>
    <submittedName>
        <fullName evidence="2">Uncharacterized protein</fullName>
    </submittedName>
</protein>
<feature type="compositionally biased region" description="Basic and acidic residues" evidence="1">
    <location>
        <begin position="128"/>
        <end position="138"/>
    </location>
</feature>
<feature type="compositionally biased region" description="Acidic residues" evidence="1">
    <location>
        <begin position="139"/>
        <end position="156"/>
    </location>
</feature>
<evidence type="ECO:0000313" key="2">
    <source>
        <dbReference type="EMBL" id="CAA7049419.1"/>
    </source>
</evidence>
<keyword evidence="3" id="KW-1185">Reference proteome</keyword>
<organism evidence="2 3">
    <name type="scientific">Microthlaspi erraticum</name>
    <dbReference type="NCBI Taxonomy" id="1685480"/>
    <lineage>
        <taxon>Eukaryota</taxon>
        <taxon>Viridiplantae</taxon>
        <taxon>Streptophyta</taxon>
        <taxon>Embryophyta</taxon>
        <taxon>Tracheophyta</taxon>
        <taxon>Spermatophyta</taxon>
        <taxon>Magnoliopsida</taxon>
        <taxon>eudicotyledons</taxon>
        <taxon>Gunneridae</taxon>
        <taxon>Pentapetalae</taxon>
        <taxon>rosids</taxon>
        <taxon>malvids</taxon>
        <taxon>Brassicales</taxon>
        <taxon>Brassicaceae</taxon>
        <taxon>Coluteocarpeae</taxon>
        <taxon>Microthlaspi</taxon>
    </lineage>
</organism>
<accession>A0A6D2K5E0</accession>
<dbReference type="Proteomes" id="UP000467841">
    <property type="component" value="Unassembled WGS sequence"/>
</dbReference>
<dbReference type="OrthoDB" id="1110211at2759"/>
<dbReference type="EMBL" id="CACVBM020001417">
    <property type="protein sequence ID" value="CAA7049419.1"/>
    <property type="molecule type" value="Genomic_DNA"/>
</dbReference>
<proteinExistence type="predicted"/>